<protein>
    <submittedName>
        <fullName evidence="2">Uncharacterized protein</fullName>
    </submittedName>
</protein>
<evidence type="ECO:0000256" key="1">
    <source>
        <dbReference type="SAM" id="MobiDB-lite"/>
    </source>
</evidence>
<accession>A0A0C9X6E7</accession>
<sequence length="76" mass="8402">MGEHDNSQRELWLLSTPSLWSRPMPSIEHLSFCLPSSEMTRTPFDTNSSPFPEPSSPQLVSSARQMSSHSGQVQGG</sequence>
<feature type="region of interest" description="Disordered" evidence="1">
    <location>
        <begin position="37"/>
        <end position="76"/>
    </location>
</feature>
<reference evidence="2 3" key="1">
    <citation type="submission" date="2014-04" db="EMBL/GenBank/DDBJ databases">
        <authorList>
            <consortium name="DOE Joint Genome Institute"/>
            <person name="Kuo A."/>
            <person name="Kohler A."/>
            <person name="Nagy L.G."/>
            <person name="Floudas D."/>
            <person name="Copeland A."/>
            <person name="Barry K.W."/>
            <person name="Cichocki N."/>
            <person name="Veneault-Fourrey C."/>
            <person name="LaButti K."/>
            <person name="Lindquist E.A."/>
            <person name="Lipzen A."/>
            <person name="Lundell T."/>
            <person name="Morin E."/>
            <person name="Murat C."/>
            <person name="Sun H."/>
            <person name="Tunlid A."/>
            <person name="Henrissat B."/>
            <person name="Grigoriev I.V."/>
            <person name="Hibbett D.S."/>
            <person name="Martin F."/>
            <person name="Nordberg H.P."/>
            <person name="Cantor M.N."/>
            <person name="Hua S.X."/>
        </authorList>
    </citation>
    <scope>NUCLEOTIDE SEQUENCE [LARGE SCALE GENOMIC DNA]</scope>
    <source>
        <strain evidence="2 3">LaAM-08-1</strain>
    </source>
</reference>
<reference evidence="3" key="2">
    <citation type="submission" date="2015-01" db="EMBL/GenBank/DDBJ databases">
        <title>Evolutionary Origins and Diversification of the Mycorrhizal Mutualists.</title>
        <authorList>
            <consortium name="DOE Joint Genome Institute"/>
            <consortium name="Mycorrhizal Genomics Consortium"/>
            <person name="Kohler A."/>
            <person name="Kuo A."/>
            <person name="Nagy L.G."/>
            <person name="Floudas D."/>
            <person name="Copeland A."/>
            <person name="Barry K.W."/>
            <person name="Cichocki N."/>
            <person name="Veneault-Fourrey C."/>
            <person name="LaButti K."/>
            <person name="Lindquist E.A."/>
            <person name="Lipzen A."/>
            <person name="Lundell T."/>
            <person name="Morin E."/>
            <person name="Murat C."/>
            <person name="Riley R."/>
            <person name="Ohm R."/>
            <person name="Sun H."/>
            <person name="Tunlid A."/>
            <person name="Henrissat B."/>
            <person name="Grigoriev I.V."/>
            <person name="Hibbett D.S."/>
            <person name="Martin F."/>
        </authorList>
    </citation>
    <scope>NUCLEOTIDE SEQUENCE [LARGE SCALE GENOMIC DNA]</scope>
    <source>
        <strain evidence="3">LaAM-08-1</strain>
    </source>
</reference>
<keyword evidence="3" id="KW-1185">Reference proteome</keyword>
<dbReference type="AlphaFoldDB" id="A0A0C9X6E7"/>
<gene>
    <name evidence="2" type="ORF">K443DRAFT_679077</name>
</gene>
<dbReference type="HOGENOM" id="CLU_2654893_0_0_1"/>
<organism evidence="2 3">
    <name type="scientific">Laccaria amethystina LaAM-08-1</name>
    <dbReference type="NCBI Taxonomy" id="1095629"/>
    <lineage>
        <taxon>Eukaryota</taxon>
        <taxon>Fungi</taxon>
        <taxon>Dikarya</taxon>
        <taxon>Basidiomycota</taxon>
        <taxon>Agaricomycotina</taxon>
        <taxon>Agaricomycetes</taxon>
        <taxon>Agaricomycetidae</taxon>
        <taxon>Agaricales</taxon>
        <taxon>Agaricineae</taxon>
        <taxon>Hydnangiaceae</taxon>
        <taxon>Laccaria</taxon>
    </lineage>
</organism>
<dbReference type="EMBL" id="KN838622">
    <property type="protein sequence ID" value="KIK00611.1"/>
    <property type="molecule type" value="Genomic_DNA"/>
</dbReference>
<dbReference type="Proteomes" id="UP000054477">
    <property type="component" value="Unassembled WGS sequence"/>
</dbReference>
<proteinExistence type="predicted"/>
<name>A0A0C9X6E7_9AGAR</name>
<evidence type="ECO:0000313" key="3">
    <source>
        <dbReference type="Proteomes" id="UP000054477"/>
    </source>
</evidence>
<evidence type="ECO:0000313" key="2">
    <source>
        <dbReference type="EMBL" id="KIK00611.1"/>
    </source>
</evidence>